<protein>
    <recommendedName>
        <fullName evidence="3">DUF2188 domain-containing protein</fullName>
    </recommendedName>
</protein>
<comment type="caution">
    <text evidence="1">The sequence shown here is derived from an EMBL/GenBank/DDBJ whole genome shotgun (WGS) entry which is preliminary data.</text>
</comment>
<organism evidence="1 2">
    <name type="scientific">Ancylobacter oerskovii</name>
    <dbReference type="NCBI Taxonomy" id="459519"/>
    <lineage>
        <taxon>Bacteria</taxon>
        <taxon>Pseudomonadati</taxon>
        <taxon>Pseudomonadota</taxon>
        <taxon>Alphaproteobacteria</taxon>
        <taxon>Hyphomicrobiales</taxon>
        <taxon>Xanthobacteraceae</taxon>
        <taxon>Ancylobacter</taxon>
    </lineage>
</organism>
<proteinExistence type="predicted"/>
<reference evidence="2" key="1">
    <citation type="journal article" date="2019" name="Int. J. Syst. Evol. Microbiol.">
        <title>The Global Catalogue of Microorganisms (GCM) 10K type strain sequencing project: providing services to taxonomists for standard genome sequencing and annotation.</title>
        <authorList>
            <consortium name="The Broad Institute Genomics Platform"/>
            <consortium name="The Broad Institute Genome Sequencing Center for Infectious Disease"/>
            <person name="Wu L."/>
            <person name="Ma J."/>
        </authorList>
    </citation>
    <scope>NUCLEOTIDE SEQUENCE [LARGE SCALE GENOMIC DNA]</scope>
    <source>
        <strain evidence="2">CCM 7435</strain>
    </source>
</reference>
<dbReference type="Proteomes" id="UP001597299">
    <property type="component" value="Unassembled WGS sequence"/>
</dbReference>
<name>A0ABW4YV33_9HYPH</name>
<accession>A0ABW4YV33</accession>
<sequence>MRSFAPITEPYLPSDAHFVGRPSCALVYPYSGAWVCFLADENGGMFLAEDATKTVALTAAMEAAIRWNAEVHLVNREDRL</sequence>
<evidence type="ECO:0000313" key="2">
    <source>
        <dbReference type="Proteomes" id="UP001597299"/>
    </source>
</evidence>
<evidence type="ECO:0008006" key="3">
    <source>
        <dbReference type="Google" id="ProtNLM"/>
    </source>
</evidence>
<dbReference type="EMBL" id="JBHUHD010000001">
    <property type="protein sequence ID" value="MFD2140242.1"/>
    <property type="molecule type" value="Genomic_DNA"/>
</dbReference>
<gene>
    <name evidence="1" type="ORF">ACFSNC_07535</name>
</gene>
<keyword evidence="2" id="KW-1185">Reference proteome</keyword>
<evidence type="ECO:0000313" key="1">
    <source>
        <dbReference type="EMBL" id="MFD2140242.1"/>
    </source>
</evidence>
<dbReference type="RefSeq" id="WP_213351983.1">
    <property type="nucleotide sequence ID" value="NZ_JAHBGB010000015.1"/>
</dbReference>